<dbReference type="EMBL" id="BMZN01000003">
    <property type="protein sequence ID" value="GHC49478.1"/>
    <property type="molecule type" value="Genomic_DNA"/>
</dbReference>
<feature type="compositionally biased region" description="Basic residues" evidence="3">
    <location>
        <begin position="14"/>
        <end position="24"/>
    </location>
</feature>
<protein>
    <recommendedName>
        <fullName evidence="2">UPF0102 protein GCM10010096_21560</fullName>
    </recommendedName>
</protein>
<sequence length="152" mass="17735">MNPFEYARQAQNRQLRRRQRIRPPTKKDQPQRSPSQKTGDLAEQRACEHVIAHGARVLARQLAARFGEIDLVLWHQNQLVFLEVRQRSHTGYGGALASVNRDKQRRLILSAQQWLPTLSQRYFHGKLPSCRFDVIAIEGETLRWIQNAFDQP</sequence>
<dbReference type="Pfam" id="PF02021">
    <property type="entry name" value="UPF0102"/>
    <property type="match status" value="1"/>
</dbReference>
<gene>
    <name evidence="4" type="primary">yraN</name>
    <name evidence="4" type="ORF">GCM10010096_21560</name>
</gene>
<dbReference type="PANTHER" id="PTHR34039">
    <property type="entry name" value="UPF0102 PROTEIN YRAN"/>
    <property type="match status" value="1"/>
</dbReference>
<dbReference type="NCBIfam" id="TIGR00252">
    <property type="entry name" value="YraN family protein"/>
    <property type="match status" value="1"/>
</dbReference>
<name>A0A8H9IPL8_9BURK</name>
<dbReference type="PANTHER" id="PTHR34039:SF1">
    <property type="entry name" value="UPF0102 PROTEIN YRAN"/>
    <property type="match status" value="1"/>
</dbReference>
<dbReference type="InterPro" id="IPR011335">
    <property type="entry name" value="Restrct_endonuc-II-like"/>
</dbReference>
<organism evidence="4 5">
    <name type="scientific">Alcaligenes pakistanensis</name>
    <dbReference type="NCBI Taxonomy" id="1482717"/>
    <lineage>
        <taxon>Bacteria</taxon>
        <taxon>Pseudomonadati</taxon>
        <taxon>Pseudomonadota</taxon>
        <taxon>Betaproteobacteria</taxon>
        <taxon>Burkholderiales</taxon>
        <taxon>Alcaligenaceae</taxon>
        <taxon>Alcaligenes</taxon>
    </lineage>
</organism>
<dbReference type="GO" id="GO:0003676">
    <property type="term" value="F:nucleic acid binding"/>
    <property type="evidence" value="ECO:0007669"/>
    <property type="project" value="InterPro"/>
</dbReference>
<comment type="similarity">
    <text evidence="1 2">Belongs to the UPF0102 family.</text>
</comment>
<evidence type="ECO:0000256" key="3">
    <source>
        <dbReference type="SAM" id="MobiDB-lite"/>
    </source>
</evidence>
<evidence type="ECO:0000313" key="5">
    <source>
        <dbReference type="Proteomes" id="UP000608923"/>
    </source>
</evidence>
<dbReference type="HAMAP" id="MF_00048">
    <property type="entry name" value="UPF0102"/>
    <property type="match status" value="1"/>
</dbReference>
<dbReference type="SUPFAM" id="SSF52980">
    <property type="entry name" value="Restriction endonuclease-like"/>
    <property type="match status" value="1"/>
</dbReference>
<dbReference type="NCBIfam" id="NF009150">
    <property type="entry name" value="PRK12497.1-3"/>
    <property type="match status" value="1"/>
</dbReference>
<dbReference type="Proteomes" id="UP000608923">
    <property type="component" value="Unassembled WGS sequence"/>
</dbReference>
<evidence type="ECO:0000256" key="2">
    <source>
        <dbReference type="HAMAP-Rule" id="MF_00048"/>
    </source>
</evidence>
<feature type="region of interest" description="Disordered" evidence="3">
    <location>
        <begin position="1"/>
        <end position="43"/>
    </location>
</feature>
<dbReference type="InterPro" id="IPR003509">
    <property type="entry name" value="UPF0102_YraN-like"/>
</dbReference>
<accession>A0A8H9IPL8</accession>
<dbReference type="RefSeq" id="WP_189392561.1">
    <property type="nucleotide sequence ID" value="NZ_BMZN01000003.1"/>
</dbReference>
<dbReference type="InterPro" id="IPR011856">
    <property type="entry name" value="tRNA_endonuc-like_dom_sf"/>
</dbReference>
<keyword evidence="5" id="KW-1185">Reference proteome</keyword>
<reference evidence="5" key="1">
    <citation type="journal article" date="2019" name="Int. J. Syst. Evol. Microbiol.">
        <title>The Global Catalogue of Microorganisms (GCM) 10K type strain sequencing project: providing services to taxonomists for standard genome sequencing and annotation.</title>
        <authorList>
            <consortium name="The Broad Institute Genomics Platform"/>
            <consortium name="The Broad Institute Genome Sequencing Center for Infectious Disease"/>
            <person name="Wu L."/>
            <person name="Ma J."/>
        </authorList>
    </citation>
    <scope>NUCLEOTIDE SEQUENCE [LARGE SCALE GENOMIC DNA]</scope>
    <source>
        <strain evidence="5">KCTC 42083</strain>
    </source>
</reference>
<dbReference type="AlphaFoldDB" id="A0A8H9IPL8"/>
<evidence type="ECO:0000313" key="4">
    <source>
        <dbReference type="EMBL" id="GHC49478.1"/>
    </source>
</evidence>
<comment type="caution">
    <text evidence="4">The sequence shown here is derived from an EMBL/GenBank/DDBJ whole genome shotgun (WGS) entry which is preliminary data.</text>
</comment>
<dbReference type="Gene3D" id="3.40.1350.10">
    <property type="match status" value="1"/>
</dbReference>
<evidence type="ECO:0000256" key="1">
    <source>
        <dbReference type="ARBA" id="ARBA00006738"/>
    </source>
</evidence>
<proteinExistence type="inferred from homology"/>